<proteinExistence type="predicted"/>
<dbReference type="PROSITE" id="PS51257">
    <property type="entry name" value="PROKAR_LIPOPROTEIN"/>
    <property type="match status" value="1"/>
</dbReference>
<sequence length="317" mass="36116">MRSFIRKILLFMLPVVLILLGCEWALRQIPNSYSIKYRYLQRNSDKLSNLVLGSSHTYFGIDPQYFSAPTFNAAEVSQSVDIDLKILKMFSYKELRFVILPVSYSSLFSKIEGGAEAWRLDNYAMYFPVEKGAFISFKTELFKDRLVNSLEKLRYYVKKDSAAMECSPLGWGIDHTDPAHVDTAMLRTTAIEAAKRHTSIATEADLRTSLLAENTATLEGIIKYCAGKGIRIIMVSIPVTDMYYSHLNSIQLQTTMTTLQAIDKRYDNCHYIDLSQSDRYGYSDFKDGDHLSRRGARKLSIYLDSTIQSMSAMGQTH</sequence>
<comment type="caution">
    <text evidence="1">The sequence shown here is derived from an EMBL/GenBank/DDBJ whole genome shotgun (WGS) entry which is preliminary data.</text>
</comment>
<dbReference type="InterPro" id="IPR036514">
    <property type="entry name" value="SGNH_hydro_sf"/>
</dbReference>
<organism evidence="1 2">
    <name type="scientific">Nemorincola caseinilytica</name>
    <dbReference type="NCBI Taxonomy" id="2054315"/>
    <lineage>
        <taxon>Bacteria</taxon>
        <taxon>Pseudomonadati</taxon>
        <taxon>Bacteroidota</taxon>
        <taxon>Chitinophagia</taxon>
        <taxon>Chitinophagales</taxon>
        <taxon>Chitinophagaceae</taxon>
        <taxon>Nemorincola</taxon>
    </lineage>
</organism>
<evidence type="ECO:0000313" key="2">
    <source>
        <dbReference type="Proteomes" id="UP001500067"/>
    </source>
</evidence>
<dbReference type="SUPFAM" id="SSF52266">
    <property type="entry name" value="SGNH hydrolase"/>
    <property type="match status" value="1"/>
</dbReference>
<dbReference type="RefSeq" id="WP_345085572.1">
    <property type="nucleotide sequence ID" value="NZ_BAABFA010000024.1"/>
</dbReference>
<dbReference type="Gene3D" id="3.40.50.1110">
    <property type="entry name" value="SGNH hydrolase"/>
    <property type="match status" value="1"/>
</dbReference>
<dbReference type="Proteomes" id="UP001500067">
    <property type="component" value="Unassembled WGS sequence"/>
</dbReference>
<reference evidence="2" key="1">
    <citation type="journal article" date="2019" name="Int. J. Syst. Evol. Microbiol.">
        <title>The Global Catalogue of Microorganisms (GCM) 10K type strain sequencing project: providing services to taxonomists for standard genome sequencing and annotation.</title>
        <authorList>
            <consortium name="The Broad Institute Genomics Platform"/>
            <consortium name="The Broad Institute Genome Sequencing Center for Infectious Disease"/>
            <person name="Wu L."/>
            <person name="Ma J."/>
        </authorList>
    </citation>
    <scope>NUCLEOTIDE SEQUENCE [LARGE SCALE GENOMIC DNA]</scope>
    <source>
        <strain evidence="2">JCM 32105</strain>
    </source>
</reference>
<name>A0ABP8NT45_9BACT</name>
<accession>A0ABP8NT45</accession>
<dbReference type="EMBL" id="BAABFA010000024">
    <property type="protein sequence ID" value="GAA4470475.1"/>
    <property type="molecule type" value="Genomic_DNA"/>
</dbReference>
<keyword evidence="2" id="KW-1185">Reference proteome</keyword>
<gene>
    <name evidence="1" type="ORF">GCM10023093_31830</name>
</gene>
<evidence type="ECO:0000313" key="1">
    <source>
        <dbReference type="EMBL" id="GAA4470475.1"/>
    </source>
</evidence>
<protein>
    <submittedName>
        <fullName evidence="1">Uncharacterized protein</fullName>
    </submittedName>
</protein>